<dbReference type="Gene3D" id="3.90.79.10">
    <property type="entry name" value="Nucleoside Triphosphate Pyrophosphohydrolase"/>
    <property type="match status" value="1"/>
</dbReference>
<evidence type="ECO:0000313" key="14">
    <source>
        <dbReference type="EMBL" id="BDZ57080.1"/>
    </source>
</evidence>
<dbReference type="PANTHER" id="PTHR47707">
    <property type="entry name" value="8-OXO-DGTP DIPHOSPHATASE"/>
    <property type="match status" value="1"/>
</dbReference>
<evidence type="ECO:0000259" key="13">
    <source>
        <dbReference type="PROSITE" id="PS51462"/>
    </source>
</evidence>
<dbReference type="PANTHER" id="PTHR47707:SF1">
    <property type="entry name" value="NUDIX HYDROLASE FAMILY PROTEIN"/>
    <property type="match status" value="1"/>
</dbReference>
<organism evidence="14 15">
    <name type="scientific">Barrientosiimonas endolithica</name>
    <dbReference type="NCBI Taxonomy" id="1535208"/>
    <lineage>
        <taxon>Bacteria</taxon>
        <taxon>Bacillati</taxon>
        <taxon>Actinomycetota</taxon>
        <taxon>Actinomycetes</taxon>
        <taxon>Micrococcales</taxon>
        <taxon>Dermacoccaceae</taxon>
        <taxon>Barrientosiimonas</taxon>
    </lineage>
</organism>
<evidence type="ECO:0000256" key="1">
    <source>
        <dbReference type="ARBA" id="ARBA00001946"/>
    </source>
</evidence>
<evidence type="ECO:0000256" key="11">
    <source>
        <dbReference type="ARBA" id="ARBA00038905"/>
    </source>
</evidence>
<proteinExistence type="inferred from homology"/>
<dbReference type="RefSeq" id="WP_289232346.1">
    <property type="nucleotide sequence ID" value="NZ_AP027735.1"/>
</dbReference>
<dbReference type="CDD" id="cd03425">
    <property type="entry name" value="NUDIX_MutT_NudA_like"/>
    <property type="match status" value="1"/>
</dbReference>
<evidence type="ECO:0000313" key="15">
    <source>
        <dbReference type="Proteomes" id="UP001321421"/>
    </source>
</evidence>
<evidence type="ECO:0000256" key="2">
    <source>
        <dbReference type="ARBA" id="ARBA00005582"/>
    </source>
</evidence>
<name>A0ABN6YM79_9MICO</name>
<keyword evidence="15" id="KW-1185">Reference proteome</keyword>
<evidence type="ECO:0000256" key="7">
    <source>
        <dbReference type="ARBA" id="ARBA00022801"/>
    </source>
</evidence>
<dbReference type="PROSITE" id="PS51462">
    <property type="entry name" value="NUDIX"/>
    <property type="match status" value="1"/>
</dbReference>
<dbReference type="SUPFAM" id="SSF55811">
    <property type="entry name" value="Nudix"/>
    <property type="match status" value="1"/>
</dbReference>
<comment type="similarity">
    <text evidence="2 12">Belongs to the Nudix hydrolase family.</text>
</comment>
<keyword evidence="7 12" id="KW-0378">Hydrolase</keyword>
<evidence type="ECO:0000256" key="6">
    <source>
        <dbReference type="ARBA" id="ARBA00022763"/>
    </source>
</evidence>
<keyword evidence="9" id="KW-0234">DNA repair</keyword>
<dbReference type="EMBL" id="AP027735">
    <property type="protein sequence ID" value="BDZ57080.1"/>
    <property type="molecule type" value="Genomic_DNA"/>
</dbReference>
<evidence type="ECO:0000256" key="12">
    <source>
        <dbReference type="RuleBase" id="RU003476"/>
    </source>
</evidence>
<comment type="catalytic activity">
    <reaction evidence="10">
        <text>8-oxo-dGTP + H2O = 8-oxo-dGMP + diphosphate + H(+)</text>
        <dbReference type="Rhea" id="RHEA:31575"/>
        <dbReference type="ChEBI" id="CHEBI:15377"/>
        <dbReference type="ChEBI" id="CHEBI:15378"/>
        <dbReference type="ChEBI" id="CHEBI:33019"/>
        <dbReference type="ChEBI" id="CHEBI:63224"/>
        <dbReference type="ChEBI" id="CHEBI:77896"/>
        <dbReference type="EC" id="3.6.1.55"/>
    </reaction>
</comment>
<evidence type="ECO:0000256" key="4">
    <source>
        <dbReference type="ARBA" id="ARBA00022705"/>
    </source>
</evidence>
<dbReference type="EC" id="3.6.1.55" evidence="11"/>
<keyword evidence="8" id="KW-0460">Magnesium</keyword>
<dbReference type="InterPro" id="IPR020084">
    <property type="entry name" value="NUDIX_hydrolase_CS"/>
</dbReference>
<keyword evidence="6" id="KW-0227">DNA damage</keyword>
<reference evidence="15" key="1">
    <citation type="journal article" date="2019" name="Int. J. Syst. Evol. Microbiol.">
        <title>The Global Catalogue of Microorganisms (GCM) 10K type strain sequencing project: providing services to taxonomists for standard genome sequencing and annotation.</title>
        <authorList>
            <consortium name="The Broad Institute Genomics Platform"/>
            <consortium name="The Broad Institute Genome Sequencing Center for Infectious Disease"/>
            <person name="Wu L."/>
            <person name="Ma J."/>
        </authorList>
    </citation>
    <scope>NUCLEOTIDE SEQUENCE [LARGE SCALE GENOMIC DNA]</scope>
    <source>
        <strain evidence="15">NBRC 110608</strain>
    </source>
</reference>
<sequence length="147" mass="16249">MARRLVVGAALVDDLVRPTVLLAARRTEPSRLAGGWELPGGKVEPGETLEAALHREIAEELGVQVELGDVVPGPLTGEQVSGLWPLGEAYAMHVRWARTTRGEARPLEDHDQLRWLTKNDLYDVAWLRDDLPVVRTLESRFGATRPA</sequence>
<dbReference type="InterPro" id="IPR020476">
    <property type="entry name" value="Nudix_hydrolase"/>
</dbReference>
<dbReference type="InterPro" id="IPR000086">
    <property type="entry name" value="NUDIX_hydrolase_dom"/>
</dbReference>
<evidence type="ECO:0000256" key="3">
    <source>
        <dbReference type="ARBA" id="ARBA00022457"/>
    </source>
</evidence>
<evidence type="ECO:0000256" key="8">
    <source>
        <dbReference type="ARBA" id="ARBA00022842"/>
    </source>
</evidence>
<dbReference type="InterPro" id="IPR047127">
    <property type="entry name" value="MutT-like"/>
</dbReference>
<dbReference type="PRINTS" id="PR00502">
    <property type="entry name" value="NUDIXFAMILY"/>
</dbReference>
<accession>A0ABN6YM79</accession>
<keyword evidence="5" id="KW-0479">Metal-binding</keyword>
<dbReference type="Proteomes" id="UP001321421">
    <property type="component" value="Chromosome"/>
</dbReference>
<feature type="domain" description="Nudix hydrolase" evidence="13">
    <location>
        <begin position="2"/>
        <end position="138"/>
    </location>
</feature>
<keyword evidence="3" id="KW-0515">Mutator protein</keyword>
<comment type="cofactor">
    <cofactor evidence="1">
        <name>Mg(2+)</name>
        <dbReference type="ChEBI" id="CHEBI:18420"/>
    </cofactor>
</comment>
<dbReference type="InterPro" id="IPR015797">
    <property type="entry name" value="NUDIX_hydrolase-like_dom_sf"/>
</dbReference>
<gene>
    <name evidence="14" type="ORF">GCM10025872_07370</name>
</gene>
<evidence type="ECO:0000256" key="5">
    <source>
        <dbReference type="ARBA" id="ARBA00022723"/>
    </source>
</evidence>
<evidence type="ECO:0000256" key="9">
    <source>
        <dbReference type="ARBA" id="ARBA00023204"/>
    </source>
</evidence>
<keyword evidence="4" id="KW-0235">DNA replication</keyword>
<protein>
    <recommendedName>
        <fullName evidence="11">8-oxo-dGTP diphosphatase</fullName>
        <ecNumber evidence="11">3.6.1.55</ecNumber>
    </recommendedName>
</protein>
<dbReference type="PROSITE" id="PS00893">
    <property type="entry name" value="NUDIX_BOX"/>
    <property type="match status" value="1"/>
</dbReference>
<dbReference type="Pfam" id="PF00293">
    <property type="entry name" value="NUDIX"/>
    <property type="match status" value="1"/>
</dbReference>
<evidence type="ECO:0000256" key="10">
    <source>
        <dbReference type="ARBA" id="ARBA00035861"/>
    </source>
</evidence>